<dbReference type="EMBL" id="LSSM01000457">
    <property type="protein sequence ID" value="OMJ28841.1"/>
    <property type="molecule type" value="Genomic_DNA"/>
</dbReference>
<evidence type="ECO:0000256" key="1">
    <source>
        <dbReference type="SAM" id="MobiDB-lite"/>
    </source>
</evidence>
<dbReference type="SUPFAM" id="SSF50978">
    <property type="entry name" value="WD40 repeat-like"/>
    <property type="match status" value="1"/>
</dbReference>
<dbReference type="Proteomes" id="UP000187429">
    <property type="component" value="Unassembled WGS sequence"/>
</dbReference>
<dbReference type="InterPro" id="IPR036322">
    <property type="entry name" value="WD40_repeat_dom_sf"/>
</dbReference>
<feature type="compositionally biased region" description="Polar residues" evidence="1">
    <location>
        <begin position="140"/>
        <end position="178"/>
    </location>
</feature>
<feature type="compositionally biased region" description="Polar residues" evidence="1">
    <location>
        <begin position="213"/>
        <end position="226"/>
    </location>
</feature>
<sequence length="1618" mass="177709">MSSKIDVDKAATSKSLLSVFNNPNFSGFKNTYQDITSSIQNKSPTSPAELQSSPAQPNNPTELPKSVVLSQLSAIASSNNSLISSNQNSPLQALDSFNNGLAKTHNIHDLNNFDSSSLSPRDRDAHKLIMMLKGFDHLLPSNSSKSTPDASISNKDTAHQSPKHQTVPSFPPSTSQEPTLPRFDNPIDPFNFIVDTIEPIKSPIPISIEPKNSLPSPSSKINSPALSDSKRSSDSKKNKKKRSKKPSHIPYGDPNIQSNFHSKERIAIVSTPPDGSSKRAIGASSAFICYGKRGGDIRAIQQWSDHRSLLVGHTSDVVQILFHPYSKLYPENNSILASVGSDNSVIIWFLDINNTSKVLKNSSNPENTNLGSFDSKLAEKFLIDPSETIVSIEWCPEFYNLKPEGFDFAVLAIATDCNLYILTISTCPTTSSKLVASTFSSQSIFNSSISAISWVKRSFGWDIFVCSVDGSLKRLSYSTTSNPPSIQFLPISSSLGSNVSWMKWVSPFTLAEGLGHLLVAHSNSSLLELRWLGPDSDVLGGNVSNIVHKLDMLMIPPNAEKKNIIGSPKSSFNLNDNINLEYEDISHTLVVISKITPSIVFIPIVIDSSQPSNVCFETSTTVSLPNTESTQNVIDHHSRKISQISNTLSESVIVCDITVEENGNGQNVIGLYCVFPSEITQYNMHISLPSVNPIRLHNTDDSDKDLISSLDAIMISNDSRIKNSISQDIEDQISHSNLTGAEYLEWMLNQAASLRPRALSTNQGTVDTNDFETTSSIGYTNYSTSSPLSKGLFRSKSPNTNDDFKSVTSTNCNPSYTPRIIESKDEYLNPFTDIVKGIDQLNISINDDESRAQESFLLNRNDNSTKEFSSGLYNNKNSISRESSIDNNNHLGNALSLKNDSKDVDYGKINNLIKEAVNSSISDILFSNQFKSMINSSVQEALASSIGPTLVSSLNSSVKTAMQSCLIPSYNRATSEMFEQINQTFSSGVAQLIDSASSLIKNSIPENSNNQPDLLNQSNPNYNFPPVGTNQQQSSNTNNNSNPANMINQLNNQYLLSHETPNIINFNDNAHPNQHVGNQDFLSNNPQVDLFQNQQNFISNQNQHNFIPNQNQQNFIPNQNRQSLIITPNQNDIYQTQGQLNQFPILNNNTAIPAQPQHILNPMNSLPPNNNSIANQNLYMLQLQQIQGQLNLNQMTNSSFPPNIQQDFNNNPISANQYSQPPNQPIGQIVQNLEPPSTKQDNRINSLVALLNSGTNTNSNIGATTVVKSPRPINKKKSIDVSGSDTNVEPNLINQNLGSLNMSSPIGGSSEPKSPKGQSHSPFLINENMSKPNTQHKKSQKVASKSAKQNAQKTPLAQTPRSQSGSRISAFDVSSIGNEIYKSKVLIDNSKSSAAPKTQKNDDMSPCHAAEDVVLAETARMIERKSDPRDILILALSTKLSRGDSIPNKNSNPLHIVFKVIGLLNSEEIALDSTDMDLDFLFSLIYSLVINPDLAYNNVELMEKYLFIFLNKLKKTNARISNSYGWNSLESNGESENEKEISLKELLGELFAANIALSEEAGGGNKDISIVDDGLLPVKTAVFKCLELVSLRLEDCDTDNDVRLLAKVRTLIRLVQSL</sequence>
<dbReference type="InterPro" id="IPR015943">
    <property type="entry name" value="WD40/YVTN_repeat-like_dom_sf"/>
</dbReference>
<organism evidence="2 3">
    <name type="scientific">Smittium culicis</name>
    <dbReference type="NCBI Taxonomy" id="133412"/>
    <lineage>
        <taxon>Eukaryota</taxon>
        <taxon>Fungi</taxon>
        <taxon>Fungi incertae sedis</taxon>
        <taxon>Zoopagomycota</taxon>
        <taxon>Kickxellomycotina</taxon>
        <taxon>Harpellomycetes</taxon>
        <taxon>Harpellales</taxon>
        <taxon>Legeriomycetaceae</taxon>
        <taxon>Smittium</taxon>
    </lineage>
</organism>
<keyword evidence="3" id="KW-1185">Reference proteome</keyword>
<dbReference type="OrthoDB" id="21128at2759"/>
<reference evidence="3" key="1">
    <citation type="submission" date="2017-01" db="EMBL/GenBank/DDBJ databases">
        <authorList>
            <person name="Wang Y."/>
            <person name="White M."/>
            <person name="Kvist S."/>
            <person name="Moncalvo J.-M."/>
        </authorList>
    </citation>
    <scope>NUCLEOTIDE SEQUENCE [LARGE SCALE GENOMIC DNA]</scope>
    <source>
        <strain evidence="3">ID-206-W2</strain>
    </source>
</reference>
<gene>
    <name evidence="2" type="ORF">AYI69_g1668</name>
</gene>
<feature type="region of interest" description="Disordered" evidence="1">
    <location>
        <begin position="139"/>
        <end position="185"/>
    </location>
</feature>
<protein>
    <recommendedName>
        <fullName evidence="4">Enhancer of mRNA-decapping protein 4</fullName>
    </recommendedName>
</protein>
<feature type="compositionally biased region" description="Low complexity" evidence="1">
    <location>
        <begin position="1341"/>
        <end position="1353"/>
    </location>
</feature>
<evidence type="ECO:0000313" key="3">
    <source>
        <dbReference type="Proteomes" id="UP000187429"/>
    </source>
</evidence>
<feature type="region of interest" description="Disordered" evidence="1">
    <location>
        <begin position="1003"/>
        <end position="1045"/>
    </location>
</feature>
<feature type="compositionally biased region" description="Polar residues" evidence="1">
    <location>
        <begin position="1281"/>
        <end position="1307"/>
    </location>
</feature>
<feature type="compositionally biased region" description="Polar residues" evidence="1">
    <location>
        <begin position="1355"/>
        <end position="1367"/>
    </location>
</feature>
<feature type="region of interest" description="Disordered" evidence="1">
    <location>
        <begin position="1274"/>
        <end position="1369"/>
    </location>
</feature>
<feature type="compositionally biased region" description="Low complexity" evidence="1">
    <location>
        <begin position="1029"/>
        <end position="1042"/>
    </location>
</feature>
<feature type="region of interest" description="Disordered" evidence="1">
    <location>
        <begin position="208"/>
        <end position="258"/>
    </location>
</feature>
<comment type="caution">
    <text evidence="2">The sequence shown here is derived from an EMBL/GenBank/DDBJ whole genome shotgun (WGS) entry which is preliminary data.</text>
</comment>
<proteinExistence type="predicted"/>
<feature type="compositionally biased region" description="Polar residues" evidence="1">
    <location>
        <begin position="1003"/>
        <end position="1022"/>
    </location>
</feature>
<name>A0A1R1YPL4_9FUNG</name>
<evidence type="ECO:0008006" key="4">
    <source>
        <dbReference type="Google" id="ProtNLM"/>
    </source>
</evidence>
<evidence type="ECO:0000313" key="2">
    <source>
        <dbReference type="EMBL" id="OMJ28841.1"/>
    </source>
</evidence>
<feature type="compositionally biased region" description="Polar residues" evidence="1">
    <location>
        <begin position="36"/>
        <end position="61"/>
    </location>
</feature>
<feature type="region of interest" description="Disordered" evidence="1">
    <location>
        <begin position="1208"/>
        <end position="1229"/>
    </location>
</feature>
<dbReference type="Gene3D" id="2.130.10.10">
    <property type="entry name" value="YVTN repeat-like/Quinoprotein amine dehydrogenase"/>
    <property type="match status" value="1"/>
</dbReference>
<feature type="region of interest" description="Disordered" evidence="1">
    <location>
        <begin position="36"/>
        <end position="63"/>
    </location>
</feature>
<feature type="compositionally biased region" description="Polar residues" evidence="1">
    <location>
        <begin position="1316"/>
        <end position="1333"/>
    </location>
</feature>
<feature type="compositionally biased region" description="Basic residues" evidence="1">
    <location>
        <begin position="237"/>
        <end position="247"/>
    </location>
</feature>
<accession>A0A1R1YPL4</accession>